<proteinExistence type="predicted"/>
<organism evidence="2 3">
    <name type="scientific">Chara braunii</name>
    <name type="common">Braun's stonewort</name>
    <dbReference type="NCBI Taxonomy" id="69332"/>
    <lineage>
        <taxon>Eukaryota</taxon>
        <taxon>Viridiplantae</taxon>
        <taxon>Streptophyta</taxon>
        <taxon>Charophyceae</taxon>
        <taxon>Charales</taxon>
        <taxon>Characeae</taxon>
        <taxon>Chara</taxon>
    </lineage>
</organism>
<dbReference type="OrthoDB" id="1303620at2759"/>
<comment type="caution">
    <text evidence="2">The sequence shown here is derived from an EMBL/GenBank/DDBJ whole genome shotgun (WGS) entry which is preliminary data.</text>
</comment>
<reference evidence="2 3" key="1">
    <citation type="journal article" date="2018" name="Cell">
        <title>The Chara Genome: Secondary Complexity and Implications for Plant Terrestrialization.</title>
        <authorList>
            <person name="Nishiyama T."/>
            <person name="Sakayama H."/>
            <person name="Vries J.D."/>
            <person name="Buschmann H."/>
            <person name="Saint-Marcoux D."/>
            <person name="Ullrich K.K."/>
            <person name="Haas F.B."/>
            <person name="Vanderstraeten L."/>
            <person name="Becker D."/>
            <person name="Lang D."/>
            <person name="Vosolsobe S."/>
            <person name="Rombauts S."/>
            <person name="Wilhelmsson P.K.I."/>
            <person name="Janitza P."/>
            <person name="Kern R."/>
            <person name="Heyl A."/>
            <person name="Rumpler F."/>
            <person name="Villalobos L.I.A.C."/>
            <person name="Clay J.M."/>
            <person name="Skokan R."/>
            <person name="Toyoda A."/>
            <person name="Suzuki Y."/>
            <person name="Kagoshima H."/>
            <person name="Schijlen E."/>
            <person name="Tajeshwar N."/>
            <person name="Catarino B."/>
            <person name="Hetherington A.J."/>
            <person name="Saltykova A."/>
            <person name="Bonnot C."/>
            <person name="Breuninger H."/>
            <person name="Symeonidi A."/>
            <person name="Radhakrishnan G.V."/>
            <person name="Van Nieuwerburgh F."/>
            <person name="Deforce D."/>
            <person name="Chang C."/>
            <person name="Karol K.G."/>
            <person name="Hedrich R."/>
            <person name="Ulvskov P."/>
            <person name="Glockner G."/>
            <person name="Delwiche C.F."/>
            <person name="Petrasek J."/>
            <person name="Van de Peer Y."/>
            <person name="Friml J."/>
            <person name="Beilby M."/>
            <person name="Dolan L."/>
            <person name="Kohara Y."/>
            <person name="Sugano S."/>
            <person name="Fujiyama A."/>
            <person name="Delaux P.-M."/>
            <person name="Quint M."/>
            <person name="TheiBen G."/>
            <person name="Hagemann M."/>
            <person name="Harholt J."/>
            <person name="Dunand C."/>
            <person name="Zachgo S."/>
            <person name="Langdale J."/>
            <person name="Maumus F."/>
            <person name="Straeten D.V.D."/>
            <person name="Gould S.B."/>
            <person name="Rensing S.A."/>
        </authorList>
    </citation>
    <scope>NUCLEOTIDE SEQUENCE [LARGE SCALE GENOMIC DNA]</scope>
    <source>
        <strain evidence="2 3">S276</strain>
    </source>
</reference>
<dbReference type="Gramene" id="GBG64136">
    <property type="protein sequence ID" value="GBG64136"/>
    <property type="gene ID" value="CBR_g40583"/>
</dbReference>
<accession>A0A388K267</accession>
<evidence type="ECO:0000313" key="3">
    <source>
        <dbReference type="Proteomes" id="UP000265515"/>
    </source>
</evidence>
<dbReference type="Proteomes" id="UP000265515">
    <property type="component" value="Unassembled WGS sequence"/>
</dbReference>
<feature type="compositionally biased region" description="Low complexity" evidence="1">
    <location>
        <begin position="293"/>
        <end position="307"/>
    </location>
</feature>
<dbReference type="EMBL" id="BFEA01000046">
    <property type="protein sequence ID" value="GBG64136.1"/>
    <property type="molecule type" value="Genomic_DNA"/>
</dbReference>
<feature type="region of interest" description="Disordered" evidence="1">
    <location>
        <begin position="293"/>
        <end position="325"/>
    </location>
</feature>
<sequence length="473" mass="52193">MERWEEEGPCSLIQCPGTNLLTQGAALELLKTRPRRWSYGAHSSGDDEVMLSDLWQGYQEATSLENGQRAFEAFLMSFIRVYENWTPTENPVPLSQLHPTDVPPRPVYGEGLFGTPLLQGGQGDVIIGCASGHPTRVILGLVQELKMVRKMIAQASVSQDDVELKLRDAEENAFGLSLLHALNIATRSAHNRRIFVFYEGFGNLMRLMKAAVIQVKAVATAMTSDRNPSSLIFTQLTFLQLLLAHVISIVANFVEAELNHQSRYSETRSSSPRSRPGSGSWGIGIGAADTLSYPGSAGSSRPSSRPASPRHRHYGGGSGNASPVNPHFTSMESVPLLETNGLNWCVELLRILRRLRVEGLLNDSALERLTLRTLRSAIACSYRVQNHFRSIGGLDVLLDGLGWPSLRGLFRERLSAGHLPGEDDRIAGQLEAEFQMQLLSLRVIREAVYPFRLPHLSQKVWTSYVLDTIAGLG</sequence>
<dbReference type="AlphaFoldDB" id="A0A388K267"/>
<keyword evidence="3" id="KW-1185">Reference proteome</keyword>
<evidence type="ECO:0000256" key="1">
    <source>
        <dbReference type="SAM" id="MobiDB-lite"/>
    </source>
</evidence>
<gene>
    <name evidence="2" type="ORF">CBR_g40583</name>
</gene>
<protein>
    <submittedName>
        <fullName evidence="2">Uncharacterized protein</fullName>
    </submittedName>
</protein>
<evidence type="ECO:0000313" key="2">
    <source>
        <dbReference type="EMBL" id="GBG64136.1"/>
    </source>
</evidence>
<name>A0A388K267_CHABU</name>